<accession>A0A251X9V4</accession>
<evidence type="ECO:0000313" key="8">
    <source>
        <dbReference type="EMBL" id="OUD14995.1"/>
    </source>
</evidence>
<feature type="domain" description="CobW C-terminal" evidence="7">
    <location>
        <begin position="259"/>
        <end position="352"/>
    </location>
</feature>
<evidence type="ECO:0000313" key="9">
    <source>
        <dbReference type="Proteomes" id="UP000194798"/>
    </source>
</evidence>
<keyword evidence="1" id="KW-0547">Nucleotide-binding</keyword>
<evidence type="ECO:0000259" key="7">
    <source>
        <dbReference type="SMART" id="SM00833"/>
    </source>
</evidence>
<dbReference type="InterPro" id="IPR027417">
    <property type="entry name" value="P-loop_NTPase"/>
</dbReference>
<comment type="caution">
    <text evidence="8">The sequence shown here is derived from an EMBL/GenBank/DDBJ whole genome shotgun (WGS) entry which is preliminary data.</text>
</comment>
<dbReference type="SUPFAM" id="SSF90002">
    <property type="entry name" value="Hypothetical protein YjiA, C-terminal domain"/>
    <property type="match status" value="1"/>
</dbReference>
<evidence type="ECO:0000256" key="6">
    <source>
        <dbReference type="ARBA" id="ARBA00049117"/>
    </source>
</evidence>
<dbReference type="InterPro" id="IPR036627">
    <property type="entry name" value="CobW-likC_sf"/>
</dbReference>
<dbReference type="PANTHER" id="PTHR13748:SF62">
    <property type="entry name" value="COBW DOMAIN-CONTAINING PROTEIN"/>
    <property type="match status" value="1"/>
</dbReference>
<evidence type="ECO:0000256" key="2">
    <source>
        <dbReference type="ARBA" id="ARBA00022801"/>
    </source>
</evidence>
<dbReference type="InterPro" id="IPR051316">
    <property type="entry name" value="Zinc-reg_GTPase_activator"/>
</dbReference>
<gene>
    <name evidence="8" type="ORF">TPSD3_04650</name>
</gene>
<evidence type="ECO:0000256" key="5">
    <source>
        <dbReference type="ARBA" id="ARBA00045658"/>
    </source>
</evidence>
<reference evidence="8 9" key="1">
    <citation type="submission" date="2016-12" db="EMBL/GenBank/DDBJ databases">
        <title>Thioflexothrix psekupsii D3 genome sequencing and assembly.</title>
        <authorList>
            <person name="Fomenkov A."/>
            <person name="Vincze T."/>
            <person name="Grabovich M."/>
            <person name="Anton B.P."/>
            <person name="Dubinina G."/>
            <person name="Orlova M."/>
            <person name="Belousova E."/>
            <person name="Roberts R.J."/>
        </authorList>
    </citation>
    <scope>NUCLEOTIDE SEQUENCE [LARGE SCALE GENOMIC DNA]</scope>
    <source>
        <strain evidence="8">D3</strain>
    </source>
</reference>
<dbReference type="InterPro" id="IPR011629">
    <property type="entry name" value="CobW-like_C"/>
</dbReference>
<dbReference type="Pfam" id="PF02492">
    <property type="entry name" value="cobW"/>
    <property type="match status" value="1"/>
</dbReference>
<keyword evidence="9" id="KW-1185">Reference proteome</keyword>
<keyword evidence="2" id="KW-0378">Hydrolase</keyword>
<dbReference type="Proteomes" id="UP000194798">
    <property type="component" value="Unassembled WGS sequence"/>
</dbReference>
<protein>
    <recommendedName>
        <fullName evidence="7">CobW C-terminal domain-containing protein</fullName>
    </recommendedName>
</protein>
<dbReference type="Pfam" id="PF07683">
    <property type="entry name" value="CobW_C"/>
    <property type="match status" value="1"/>
</dbReference>
<dbReference type="AlphaFoldDB" id="A0A251X9V4"/>
<comment type="similarity">
    <text evidence="4">Belongs to the SIMIBI class G3E GTPase family. ZNG1 subfamily.</text>
</comment>
<dbReference type="GO" id="GO:0000166">
    <property type="term" value="F:nucleotide binding"/>
    <property type="evidence" value="ECO:0007669"/>
    <property type="project" value="UniProtKB-KW"/>
</dbReference>
<dbReference type="Gene3D" id="3.40.50.300">
    <property type="entry name" value="P-loop containing nucleotide triphosphate hydrolases"/>
    <property type="match status" value="1"/>
</dbReference>
<evidence type="ECO:0000256" key="1">
    <source>
        <dbReference type="ARBA" id="ARBA00022741"/>
    </source>
</evidence>
<keyword evidence="3" id="KW-0143">Chaperone</keyword>
<dbReference type="SUPFAM" id="SSF52540">
    <property type="entry name" value="P-loop containing nucleoside triphosphate hydrolases"/>
    <property type="match status" value="1"/>
</dbReference>
<comment type="catalytic activity">
    <reaction evidence="6">
        <text>GTP + H2O = GDP + phosphate + H(+)</text>
        <dbReference type="Rhea" id="RHEA:19669"/>
        <dbReference type="ChEBI" id="CHEBI:15377"/>
        <dbReference type="ChEBI" id="CHEBI:15378"/>
        <dbReference type="ChEBI" id="CHEBI:37565"/>
        <dbReference type="ChEBI" id="CHEBI:43474"/>
        <dbReference type="ChEBI" id="CHEBI:58189"/>
    </reaction>
    <physiologicalReaction direction="left-to-right" evidence="6">
        <dbReference type="Rhea" id="RHEA:19670"/>
    </physiologicalReaction>
</comment>
<proteinExistence type="inferred from homology"/>
<name>A0A251X9V4_9GAMM</name>
<evidence type="ECO:0000256" key="3">
    <source>
        <dbReference type="ARBA" id="ARBA00023186"/>
    </source>
</evidence>
<dbReference type="InterPro" id="IPR003495">
    <property type="entry name" value="CobW/HypB/UreG_nucleotide-bd"/>
</dbReference>
<dbReference type="SMART" id="SM00833">
    <property type="entry name" value="CobW_C"/>
    <property type="match status" value="1"/>
</dbReference>
<dbReference type="Gene3D" id="3.30.1220.10">
    <property type="entry name" value="CobW-like, C-terminal domain"/>
    <property type="match status" value="1"/>
</dbReference>
<dbReference type="GO" id="GO:0005737">
    <property type="term" value="C:cytoplasm"/>
    <property type="evidence" value="ECO:0007669"/>
    <property type="project" value="TreeGrafter"/>
</dbReference>
<dbReference type="GO" id="GO:0016787">
    <property type="term" value="F:hydrolase activity"/>
    <property type="evidence" value="ECO:0007669"/>
    <property type="project" value="UniProtKB-KW"/>
</dbReference>
<dbReference type="PANTHER" id="PTHR13748">
    <property type="entry name" value="COBW-RELATED"/>
    <property type="match status" value="1"/>
</dbReference>
<dbReference type="EMBL" id="MSLT01000007">
    <property type="protein sequence ID" value="OUD14995.1"/>
    <property type="molecule type" value="Genomic_DNA"/>
</dbReference>
<dbReference type="OrthoDB" id="9808822at2"/>
<comment type="function">
    <text evidence="5">Zinc chaperone that directly transfers zinc cofactor to target proteins, thereby activating them. Zinc is transferred from the CXCC motif in the GTPase domain to the zinc binding site in target proteins in a process requiring GTP hydrolysis.</text>
</comment>
<dbReference type="RefSeq" id="WP_086487432.1">
    <property type="nucleotide sequence ID" value="NZ_MSLT01000007.1"/>
</dbReference>
<evidence type="ECO:0000256" key="4">
    <source>
        <dbReference type="ARBA" id="ARBA00034320"/>
    </source>
</evidence>
<sequence>MAELLEFNAYSQRIPLMVITGFLGSGKTTLINHLLRQTALQDTAVIVNEFGEIGVDHLLVQAATEDVVVIDGGCVCCTIRGDLLETLVRLFEQRCTGIIPIFKRVIIETTGLADPAPVIHTLLRDQQLNRYFYLAGVITTVDALYGLEQLDQHYETVKQAAMADRLVLTKVALSHSLSLQQLQQRLQQLNPAAVQLLSDEKIGVKAEELLNIGFYHSEDKSIDVGQWLQAESYAENGIVPLDNLYKKTESTEIRHDRYIRSFCIERTQPLSWKVLNRWFQQLVALRGRDLLRVKGLVYTEETPLPILVQGVQHVFQSPTTLPAWPKQPPVSQIVFITRNIEQHIVDQMLDILTHSRTPQEMCQAALILLGCQRTI</sequence>
<organism evidence="8 9">
    <name type="scientific">Thioflexithrix psekupsensis</name>
    <dbReference type="NCBI Taxonomy" id="1570016"/>
    <lineage>
        <taxon>Bacteria</taxon>
        <taxon>Pseudomonadati</taxon>
        <taxon>Pseudomonadota</taxon>
        <taxon>Gammaproteobacteria</taxon>
        <taxon>Thiotrichales</taxon>
        <taxon>Thioflexithrix</taxon>
    </lineage>
</organism>
<dbReference type="CDD" id="cd03112">
    <property type="entry name" value="CobW-like"/>
    <property type="match status" value="1"/>
</dbReference>